<dbReference type="Proteomes" id="UP001300692">
    <property type="component" value="Unassembled WGS sequence"/>
</dbReference>
<accession>A0ABT3CYW1</accession>
<evidence type="ECO:0000313" key="1">
    <source>
        <dbReference type="EMBL" id="MCV9388885.1"/>
    </source>
</evidence>
<proteinExistence type="predicted"/>
<dbReference type="RefSeq" id="WP_264139776.1">
    <property type="nucleotide sequence ID" value="NZ_JAOYOD010000001.1"/>
</dbReference>
<evidence type="ECO:0000313" key="2">
    <source>
        <dbReference type="Proteomes" id="UP001300692"/>
    </source>
</evidence>
<dbReference type="EMBL" id="JAOYOD010000001">
    <property type="protein sequence ID" value="MCV9388885.1"/>
    <property type="molecule type" value="Genomic_DNA"/>
</dbReference>
<comment type="caution">
    <text evidence="1">The sequence shown here is derived from an EMBL/GenBank/DDBJ whole genome shotgun (WGS) entry which is preliminary data.</text>
</comment>
<sequence length="112" mass="12532">MSTATVRVKYDGSTLSLSNDGSTWSSDCSFLTNVSPNGKIEWVTETNGLTITNIEITVNNDKILKKSPYEQDGVWYAKIKDKDSGRATYVIQYSVNGVEQPEFDPEMIIKRT</sequence>
<protein>
    <submittedName>
        <fullName evidence="1">Uncharacterized protein</fullName>
    </submittedName>
</protein>
<reference evidence="1 2" key="1">
    <citation type="submission" date="2022-10" db="EMBL/GenBank/DDBJ databases">
        <title>Comparative genomics and taxonomic characterization of three novel marine species of genus Reichenbachiella exhibiting antioxidant and polysaccharide degradation activities.</title>
        <authorList>
            <person name="Muhammad N."/>
            <person name="Lee Y.-J."/>
            <person name="Ko J."/>
            <person name="Kim S.-G."/>
        </authorList>
    </citation>
    <scope>NUCLEOTIDE SEQUENCE [LARGE SCALE GENOMIC DNA]</scope>
    <source>
        <strain evidence="1 2">ABR2-5</strain>
    </source>
</reference>
<gene>
    <name evidence="1" type="ORF">N7U62_19565</name>
</gene>
<organism evidence="1 2">
    <name type="scientific">Reichenbachiella ulvae</name>
    <dbReference type="NCBI Taxonomy" id="2980104"/>
    <lineage>
        <taxon>Bacteria</taxon>
        <taxon>Pseudomonadati</taxon>
        <taxon>Bacteroidota</taxon>
        <taxon>Cytophagia</taxon>
        <taxon>Cytophagales</taxon>
        <taxon>Reichenbachiellaceae</taxon>
        <taxon>Reichenbachiella</taxon>
    </lineage>
</organism>
<keyword evidence="2" id="KW-1185">Reference proteome</keyword>
<name>A0ABT3CYW1_9BACT</name>